<dbReference type="Proteomes" id="UP000000503">
    <property type="component" value="Chromosome"/>
</dbReference>
<proteinExistence type="predicted"/>
<reference evidence="2" key="1">
    <citation type="journal article" date="2013" name="Stand. Genomic Sci.">
        <title>Genome sequence of the thermophilic fresh-water bacterium Spirochaeta caldaria type strain (H1(T)), reclassification of Spirochaeta caldaria, Spirochaeta stenostrepta, and Spirochaeta zuelzerae in the genus Treponema as Treponema caldaria comb. nov., Treponema stenostrepta comb. nov., and Treponema zuelzerae comb. nov., and emendation of the genus Treponema.</title>
        <authorList>
            <person name="Abt B."/>
            <person name="Goker M."/>
            <person name="Scheuner C."/>
            <person name="Han C."/>
            <person name="Lu M."/>
            <person name="Misra M."/>
            <person name="Lapidus A."/>
            <person name="Nolan M."/>
            <person name="Lucas S."/>
            <person name="Hammon N."/>
            <person name="Deshpande S."/>
            <person name="Cheng J.F."/>
            <person name="Tapia R."/>
            <person name="Goodwin L.A."/>
            <person name="Pitluck S."/>
            <person name="Liolios K."/>
            <person name="Pagani I."/>
            <person name="Ivanova N."/>
            <person name="Mavromatis K."/>
            <person name="Mikhailova N."/>
            <person name="Huntemann M."/>
            <person name="Pati A."/>
            <person name="Chen A."/>
            <person name="Palaniappan K."/>
            <person name="Land M."/>
            <person name="Hauser L."/>
            <person name="Jeffries C.D."/>
            <person name="Rohde M."/>
            <person name="Spring S."/>
            <person name="Gronow S."/>
            <person name="Detter J.C."/>
            <person name="Bristow J."/>
            <person name="Eisen J.A."/>
            <person name="Markowitz V."/>
            <person name="Hugenholtz P."/>
            <person name="Kyrpides N.C."/>
            <person name="Woyke T."/>
            <person name="Klenk H.P."/>
        </authorList>
    </citation>
    <scope>NUCLEOTIDE SEQUENCE</scope>
    <source>
        <strain evidence="2">ATCC 51460 / DSM 7334 / H1</strain>
    </source>
</reference>
<gene>
    <name evidence="1" type="ordered locus">Spica_0501</name>
</gene>
<keyword evidence="2" id="KW-1185">Reference proteome</keyword>
<evidence type="ECO:0000313" key="2">
    <source>
        <dbReference type="Proteomes" id="UP000000503"/>
    </source>
</evidence>
<dbReference type="KEGG" id="scd:Spica_0501"/>
<protein>
    <submittedName>
        <fullName evidence="1">Uncharacterized protein</fullName>
    </submittedName>
</protein>
<name>F8F012_GRAC1</name>
<accession>F8F012</accession>
<dbReference type="EMBL" id="CP002868">
    <property type="protein sequence ID" value="AEJ18665.1"/>
    <property type="molecule type" value="Genomic_DNA"/>
</dbReference>
<sequence>MKKLPIIKLSFGSGAFTTPEDLQNTIEASLDEIAEKQGKG</sequence>
<dbReference type="HOGENOM" id="CLU_3298086_0_0_12"/>
<evidence type="ECO:0000313" key="1">
    <source>
        <dbReference type="EMBL" id="AEJ18665.1"/>
    </source>
</evidence>
<organism evidence="1 2">
    <name type="scientific">Gracilinema caldarium (strain ATCC 51460 / DSM 7334 / H1)</name>
    <name type="common">Treponema caldarium</name>
    <dbReference type="NCBI Taxonomy" id="744872"/>
    <lineage>
        <taxon>Bacteria</taxon>
        <taxon>Pseudomonadati</taxon>
        <taxon>Spirochaetota</taxon>
        <taxon>Spirochaetia</taxon>
        <taxon>Spirochaetales</taxon>
        <taxon>Breznakiellaceae</taxon>
        <taxon>Gracilinema</taxon>
    </lineage>
</organism>
<dbReference type="AlphaFoldDB" id="F8F012"/>
<dbReference type="RefSeq" id="WP_013967977.1">
    <property type="nucleotide sequence ID" value="NC_015732.1"/>
</dbReference>